<dbReference type="Proteomes" id="UP000018144">
    <property type="component" value="Unassembled WGS sequence"/>
</dbReference>
<sequence length="101" mass="11402">MSLRLFGKFSAPRGPLIFALFIAFILYSFLPAEVEAAFSWKGKTTCEAWKDAGDINEFNDCIRSSQNTGKMWGIGVGAVFGFALLCLAIHQLWSFLRYRRL</sequence>
<protein>
    <submittedName>
        <fullName evidence="3">Uncharacterized protein</fullName>
    </submittedName>
</protein>
<keyword evidence="1" id="KW-0812">Transmembrane</keyword>
<feature type="signal peptide" evidence="2">
    <location>
        <begin position="1"/>
        <end position="36"/>
    </location>
</feature>
<organism evidence="3 4">
    <name type="scientific">Pyronema omphalodes (strain CBS 100304)</name>
    <name type="common">Pyronema confluens</name>
    <dbReference type="NCBI Taxonomy" id="1076935"/>
    <lineage>
        <taxon>Eukaryota</taxon>
        <taxon>Fungi</taxon>
        <taxon>Dikarya</taxon>
        <taxon>Ascomycota</taxon>
        <taxon>Pezizomycotina</taxon>
        <taxon>Pezizomycetes</taxon>
        <taxon>Pezizales</taxon>
        <taxon>Pyronemataceae</taxon>
        <taxon>Pyronema</taxon>
    </lineage>
</organism>
<evidence type="ECO:0000313" key="4">
    <source>
        <dbReference type="Proteomes" id="UP000018144"/>
    </source>
</evidence>
<keyword evidence="1" id="KW-0472">Membrane</keyword>
<evidence type="ECO:0000313" key="3">
    <source>
        <dbReference type="EMBL" id="CCX31398.1"/>
    </source>
</evidence>
<gene>
    <name evidence="3" type="ORF">PCON_10745</name>
</gene>
<keyword evidence="1" id="KW-1133">Transmembrane helix</keyword>
<evidence type="ECO:0000256" key="2">
    <source>
        <dbReference type="SAM" id="SignalP"/>
    </source>
</evidence>
<evidence type="ECO:0000256" key="1">
    <source>
        <dbReference type="SAM" id="Phobius"/>
    </source>
</evidence>
<accession>U4LHK3</accession>
<reference evidence="3 4" key="1">
    <citation type="journal article" date="2013" name="PLoS Genet.">
        <title>The genome and development-dependent transcriptomes of Pyronema confluens: a window into fungal evolution.</title>
        <authorList>
            <person name="Traeger S."/>
            <person name="Altegoer F."/>
            <person name="Freitag M."/>
            <person name="Gabaldon T."/>
            <person name="Kempken F."/>
            <person name="Kumar A."/>
            <person name="Marcet-Houben M."/>
            <person name="Poggeler S."/>
            <person name="Stajich J.E."/>
            <person name="Nowrousian M."/>
        </authorList>
    </citation>
    <scope>NUCLEOTIDE SEQUENCE [LARGE SCALE GENOMIC DNA]</scope>
    <source>
        <strain evidence="4">CBS 100304</strain>
        <tissue evidence="3">Vegetative mycelium</tissue>
    </source>
</reference>
<proteinExistence type="predicted"/>
<dbReference type="EMBL" id="HF935596">
    <property type="protein sequence ID" value="CCX31398.1"/>
    <property type="molecule type" value="Genomic_DNA"/>
</dbReference>
<feature type="chain" id="PRO_5004651373" evidence="2">
    <location>
        <begin position="37"/>
        <end position="101"/>
    </location>
</feature>
<keyword evidence="4" id="KW-1185">Reference proteome</keyword>
<dbReference type="AlphaFoldDB" id="U4LHK3"/>
<feature type="transmembrane region" description="Helical" evidence="1">
    <location>
        <begin position="72"/>
        <end position="96"/>
    </location>
</feature>
<keyword evidence="2" id="KW-0732">Signal</keyword>
<name>U4LHK3_PYROM</name>